<dbReference type="AlphaFoldDB" id="A0A6H5HK85"/>
<evidence type="ECO:0000313" key="1">
    <source>
        <dbReference type="EMBL" id="CAB0016434.1"/>
    </source>
</evidence>
<organism evidence="1 2">
    <name type="scientific">Nesidiocoris tenuis</name>
    <dbReference type="NCBI Taxonomy" id="355587"/>
    <lineage>
        <taxon>Eukaryota</taxon>
        <taxon>Metazoa</taxon>
        <taxon>Ecdysozoa</taxon>
        <taxon>Arthropoda</taxon>
        <taxon>Hexapoda</taxon>
        <taxon>Insecta</taxon>
        <taxon>Pterygota</taxon>
        <taxon>Neoptera</taxon>
        <taxon>Paraneoptera</taxon>
        <taxon>Hemiptera</taxon>
        <taxon>Heteroptera</taxon>
        <taxon>Panheteroptera</taxon>
        <taxon>Cimicomorpha</taxon>
        <taxon>Miridae</taxon>
        <taxon>Dicyphina</taxon>
        <taxon>Nesidiocoris</taxon>
    </lineage>
</organism>
<reference evidence="1 2" key="1">
    <citation type="submission" date="2020-02" db="EMBL/GenBank/DDBJ databases">
        <authorList>
            <person name="Ferguson B K."/>
        </authorList>
    </citation>
    <scope>NUCLEOTIDE SEQUENCE [LARGE SCALE GENOMIC DNA]</scope>
</reference>
<proteinExistence type="predicted"/>
<gene>
    <name evidence="1" type="ORF">NTEN_LOCUS20612</name>
</gene>
<name>A0A6H5HK85_9HEMI</name>
<accession>A0A6H5HK85</accession>
<evidence type="ECO:0000313" key="2">
    <source>
        <dbReference type="Proteomes" id="UP000479000"/>
    </source>
</evidence>
<dbReference type="EMBL" id="CADCXU010030331">
    <property type="protein sequence ID" value="CAB0016434.1"/>
    <property type="molecule type" value="Genomic_DNA"/>
</dbReference>
<protein>
    <submittedName>
        <fullName evidence="1">Uncharacterized protein</fullName>
    </submittedName>
</protein>
<keyword evidence="2" id="KW-1185">Reference proteome</keyword>
<dbReference type="Proteomes" id="UP000479000">
    <property type="component" value="Unassembled WGS sequence"/>
</dbReference>
<sequence>MPDAQYAMLVASSCPAQFRGLLIANDNVGIRSEPIRNAHSRQIGGFLPSNLYETGIIGRSDAKSKSQLYDVRRYDVSRKSFHFTNCLPISTHRYFQFGFAGKQPKTSGNEKASFAGNLRIHLSPRASTRPVLVRGFRQSPRRRAHPRFERFQRRRKLSAQRIFLISEKRSLGPADDFIPFHLSMDRMIPKHFGDKKGSKLTKNVHYPDGRGLPEVVFEDRVTKRVLRESSSFLNQRGCGSENMTFFSENDRRSLGAVLLHERFGKFIAQVTKGVGMGYRLYGN</sequence>